<keyword evidence="3" id="KW-0723">Serine/threonine-protein kinase</keyword>
<reference evidence="4" key="5">
    <citation type="submission" date="2018-04" db="UniProtKB">
        <authorList>
            <consortium name="EnsemblFungi"/>
        </authorList>
    </citation>
    <scope>IDENTIFICATION</scope>
    <source>
        <strain evidence="4">R3-111a-1</strain>
    </source>
</reference>
<proteinExistence type="predicted"/>
<feature type="domain" description="Protein kinase" evidence="2">
    <location>
        <begin position="163"/>
        <end position="577"/>
    </location>
</feature>
<dbReference type="InterPro" id="IPR008271">
    <property type="entry name" value="Ser/Thr_kinase_AS"/>
</dbReference>
<evidence type="ECO:0000313" key="4">
    <source>
        <dbReference type="EnsemblFungi" id="EJT71368"/>
    </source>
</evidence>
<dbReference type="PANTHER" id="PTHR24359">
    <property type="entry name" value="SERINE/THREONINE-PROTEIN KINASE SBK1"/>
    <property type="match status" value="1"/>
</dbReference>
<dbReference type="SUPFAM" id="SSF56112">
    <property type="entry name" value="Protein kinase-like (PK-like)"/>
    <property type="match status" value="1"/>
</dbReference>
<dbReference type="InterPro" id="IPR000719">
    <property type="entry name" value="Prot_kinase_dom"/>
</dbReference>
<feature type="compositionally biased region" description="Polar residues" evidence="1">
    <location>
        <begin position="615"/>
        <end position="630"/>
    </location>
</feature>
<dbReference type="GeneID" id="20351085"/>
<feature type="region of interest" description="Disordered" evidence="1">
    <location>
        <begin position="572"/>
        <end position="678"/>
    </location>
</feature>
<keyword evidence="5" id="KW-1185">Reference proteome</keyword>
<dbReference type="GO" id="GO:0004674">
    <property type="term" value="F:protein serine/threonine kinase activity"/>
    <property type="evidence" value="ECO:0007669"/>
    <property type="project" value="UniProtKB-KW"/>
</dbReference>
<dbReference type="HOGENOM" id="CLU_013324_0_0_1"/>
<keyword evidence="3" id="KW-0418">Kinase</keyword>
<dbReference type="OrthoDB" id="5244984at2759"/>
<reference evidence="3" key="2">
    <citation type="submission" date="2010-07" db="EMBL/GenBank/DDBJ databases">
        <authorList>
            <consortium name="The Broad Institute Genome Sequencing Platform"/>
            <consortium name="Broad Institute Genome Sequencing Center for Infectious Disease"/>
            <person name="Ma L.-J."/>
            <person name="Dead R."/>
            <person name="Young S."/>
            <person name="Zeng Q."/>
            <person name="Koehrsen M."/>
            <person name="Alvarado L."/>
            <person name="Berlin A."/>
            <person name="Chapman S.B."/>
            <person name="Chen Z."/>
            <person name="Freedman E."/>
            <person name="Gellesch M."/>
            <person name="Goldberg J."/>
            <person name="Griggs A."/>
            <person name="Gujja S."/>
            <person name="Heilman E.R."/>
            <person name="Heiman D."/>
            <person name="Hepburn T."/>
            <person name="Howarth C."/>
            <person name="Jen D."/>
            <person name="Larson L."/>
            <person name="Mehta T."/>
            <person name="Neiman D."/>
            <person name="Pearson M."/>
            <person name="Roberts A."/>
            <person name="Saif S."/>
            <person name="Shea T."/>
            <person name="Shenoy N."/>
            <person name="Sisk P."/>
            <person name="Stolte C."/>
            <person name="Sykes S."/>
            <person name="Walk T."/>
            <person name="White J."/>
            <person name="Yandava C."/>
            <person name="Haas B."/>
            <person name="Nusbaum C."/>
            <person name="Birren B."/>
        </authorList>
    </citation>
    <scope>NUCLEOTIDE SEQUENCE</scope>
    <source>
        <strain evidence="3">R3-111a-1</strain>
    </source>
</reference>
<reference evidence="5" key="1">
    <citation type="submission" date="2010-07" db="EMBL/GenBank/DDBJ databases">
        <title>The genome sequence of Gaeumannomyces graminis var. tritici strain R3-111a-1.</title>
        <authorList>
            <consortium name="The Broad Institute Genome Sequencing Platform"/>
            <person name="Ma L.-J."/>
            <person name="Dead R."/>
            <person name="Young S."/>
            <person name="Zeng Q."/>
            <person name="Koehrsen M."/>
            <person name="Alvarado L."/>
            <person name="Berlin A."/>
            <person name="Chapman S.B."/>
            <person name="Chen Z."/>
            <person name="Freedman E."/>
            <person name="Gellesch M."/>
            <person name="Goldberg J."/>
            <person name="Griggs A."/>
            <person name="Gujja S."/>
            <person name="Heilman E.R."/>
            <person name="Heiman D."/>
            <person name="Hepburn T."/>
            <person name="Howarth C."/>
            <person name="Jen D."/>
            <person name="Larson L."/>
            <person name="Mehta T."/>
            <person name="Neiman D."/>
            <person name="Pearson M."/>
            <person name="Roberts A."/>
            <person name="Saif S."/>
            <person name="Shea T."/>
            <person name="Shenoy N."/>
            <person name="Sisk P."/>
            <person name="Stolte C."/>
            <person name="Sykes S."/>
            <person name="Walk T."/>
            <person name="White J."/>
            <person name="Yandava C."/>
            <person name="Haas B."/>
            <person name="Nusbaum C."/>
            <person name="Birren B."/>
        </authorList>
    </citation>
    <scope>NUCLEOTIDE SEQUENCE [LARGE SCALE GENOMIC DNA]</scope>
    <source>
        <strain evidence="5">R3-111a-1</strain>
    </source>
</reference>
<dbReference type="PROSITE" id="PS50011">
    <property type="entry name" value="PROTEIN_KINASE_DOM"/>
    <property type="match status" value="1"/>
</dbReference>
<feature type="compositionally biased region" description="Polar residues" evidence="1">
    <location>
        <begin position="519"/>
        <end position="528"/>
    </location>
</feature>
<dbReference type="EnsemblFungi" id="EJT71368">
    <property type="protein sequence ID" value="EJT71368"/>
    <property type="gene ID" value="GGTG_10627"/>
</dbReference>
<protein>
    <submittedName>
        <fullName evidence="3">Serine/threonine protein kinase</fullName>
    </submittedName>
</protein>
<feature type="compositionally biased region" description="Pro residues" evidence="1">
    <location>
        <begin position="646"/>
        <end position="660"/>
    </location>
</feature>
<dbReference type="STRING" id="644352.J3PAV2"/>
<dbReference type="eggNOG" id="KOG0198">
    <property type="taxonomic scope" value="Eukaryota"/>
</dbReference>
<dbReference type="RefSeq" id="XP_009226765.1">
    <property type="nucleotide sequence ID" value="XM_009228501.1"/>
</dbReference>
<dbReference type="GO" id="GO:0005524">
    <property type="term" value="F:ATP binding"/>
    <property type="evidence" value="ECO:0007669"/>
    <property type="project" value="InterPro"/>
</dbReference>
<evidence type="ECO:0000313" key="5">
    <source>
        <dbReference type="Proteomes" id="UP000006039"/>
    </source>
</evidence>
<dbReference type="PANTHER" id="PTHR24359:SF1">
    <property type="entry name" value="INHIBITOR OF NUCLEAR FACTOR KAPPA-B KINASE EPSILON SUBUNIT HOMOLOG 1-RELATED"/>
    <property type="match status" value="1"/>
</dbReference>
<evidence type="ECO:0000256" key="1">
    <source>
        <dbReference type="SAM" id="MobiDB-lite"/>
    </source>
</evidence>
<reference evidence="4" key="4">
    <citation type="journal article" date="2015" name="G3 (Bethesda)">
        <title>Genome sequences of three phytopathogenic species of the Magnaporthaceae family of fungi.</title>
        <authorList>
            <person name="Okagaki L.H."/>
            <person name="Nunes C.C."/>
            <person name="Sailsbery J."/>
            <person name="Clay B."/>
            <person name="Brown D."/>
            <person name="John T."/>
            <person name="Oh Y."/>
            <person name="Young N."/>
            <person name="Fitzgerald M."/>
            <person name="Haas B.J."/>
            <person name="Zeng Q."/>
            <person name="Young S."/>
            <person name="Adiconis X."/>
            <person name="Fan L."/>
            <person name="Levin J.Z."/>
            <person name="Mitchell T.K."/>
            <person name="Okubara P.A."/>
            <person name="Farman M.L."/>
            <person name="Kohn L.M."/>
            <person name="Birren B."/>
            <person name="Ma L.-J."/>
            <person name="Dean R.A."/>
        </authorList>
    </citation>
    <scope>NUCLEOTIDE SEQUENCE</scope>
    <source>
        <strain evidence="4">R3-111a-1</strain>
    </source>
</reference>
<dbReference type="InterPro" id="IPR011009">
    <property type="entry name" value="Kinase-like_dom_sf"/>
</dbReference>
<dbReference type="AlphaFoldDB" id="J3PAV2"/>
<accession>J3PAV2</accession>
<dbReference type="Gene3D" id="1.10.510.10">
    <property type="entry name" value="Transferase(Phosphotransferase) domain 1"/>
    <property type="match status" value="1"/>
</dbReference>
<evidence type="ECO:0000313" key="3">
    <source>
        <dbReference type="EMBL" id="EJT71368.1"/>
    </source>
</evidence>
<feature type="region of interest" description="Disordered" evidence="1">
    <location>
        <begin position="737"/>
        <end position="757"/>
    </location>
</feature>
<gene>
    <name evidence="4" type="primary">20351085</name>
    <name evidence="3" type="ORF">GGTG_10627</name>
</gene>
<keyword evidence="3" id="KW-0808">Transferase</keyword>
<dbReference type="Pfam" id="PF00069">
    <property type="entry name" value="Pkinase"/>
    <property type="match status" value="1"/>
</dbReference>
<dbReference type="GO" id="GO:0051094">
    <property type="term" value="P:positive regulation of developmental process"/>
    <property type="evidence" value="ECO:0007669"/>
    <property type="project" value="UniProtKB-ARBA"/>
</dbReference>
<dbReference type="Proteomes" id="UP000006039">
    <property type="component" value="Unassembled WGS sequence"/>
</dbReference>
<reference evidence="3" key="3">
    <citation type="submission" date="2010-09" db="EMBL/GenBank/DDBJ databases">
        <title>Annotation of Gaeumannomyces graminis var. tritici R3-111a-1.</title>
        <authorList>
            <consortium name="The Broad Institute Genome Sequencing Platform"/>
            <person name="Ma L.-J."/>
            <person name="Dead R."/>
            <person name="Young S.K."/>
            <person name="Zeng Q."/>
            <person name="Gargeya S."/>
            <person name="Fitzgerald M."/>
            <person name="Haas B."/>
            <person name="Abouelleil A."/>
            <person name="Alvarado L."/>
            <person name="Arachchi H.M."/>
            <person name="Berlin A."/>
            <person name="Brown A."/>
            <person name="Chapman S.B."/>
            <person name="Chen Z."/>
            <person name="Dunbar C."/>
            <person name="Freedman E."/>
            <person name="Gearin G."/>
            <person name="Gellesch M."/>
            <person name="Goldberg J."/>
            <person name="Griggs A."/>
            <person name="Gujja S."/>
            <person name="Heiman D."/>
            <person name="Howarth C."/>
            <person name="Larson L."/>
            <person name="Lui A."/>
            <person name="MacDonald P.J.P."/>
            <person name="Mehta T."/>
            <person name="Montmayeur A."/>
            <person name="Murphy C."/>
            <person name="Neiman D."/>
            <person name="Pearson M."/>
            <person name="Priest M."/>
            <person name="Roberts A."/>
            <person name="Saif S."/>
            <person name="Shea T."/>
            <person name="Shenoy N."/>
            <person name="Sisk P."/>
            <person name="Stolte C."/>
            <person name="Sykes S."/>
            <person name="Yandava C."/>
            <person name="Wortman J."/>
            <person name="Nusbaum C."/>
            <person name="Birren B."/>
        </authorList>
    </citation>
    <scope>NUCLEOTIDE SEQUENCE</scope>
    <source>
        <strain evidence="3">R3-111a-1</strain>
    </source>
</reference>
<name>J3PAV2_GAET3</name>
<dbReference type="PROSITE" id="PS00108">
    <property type="entry name" value="PROTEIN_KINASE_ST"/>
    <property type="match status" value="1"/>
</dbReference>
<feature type="region of interest" description="Disordered" evidence="1">
    <location>
        <begin position="513"/>
        <end position="548"/>
    </location>
</feature>
<feature type="compositionally biased region" description="Basic and acidic residues" evidence="1">
    <location>
        <begin position="589"/>
        <end position="599"/>
    </location>
</feature>
<feature type="compositionally biased region" description="Low complexity" evidence="1">
    <location>
        <begin position="742"/>
        <end position="757"/>
    </location>
</feature>
<sequence>MPRQLLSDFCDEFREWVDKNKLQGTCLGDPTQPVPRYFVPPEALEEYWTGDDNNKLSRLLVDALDLNVLLDNVRERLLCTLSTLLYISDKSCSRVRNIEHIHRDLETGISDKSLPVDRDGRLRTAFPNDPDTADRFYHEQFLFCPVVPTTWDTNLSPNAVLPLQFDQSLQKGDDDSTPTLAKYRPHSGFELQDKLYVLKQFPPEELGESYTAERNMYRRLGQYNECSNDNPAQYFLKCPMAFRQNGRAALLLEYADGGSLEDMFHRNNRPFTRQGVLDMWDELVKLFRALHSLHQINTYTKPAAFTYLHQDIKPGNILVFWDPGDYNSPARGEYGTTKCCFKLADFGQSCEVKDPLNRAAPYNPGNRTYSAPAHFAHDKHVGSTGRPASKETDIWSLVCVLFETAVWITGGEAARLAFQRARVQENKANNPGLVAGGYEDSFHNGLVRLKALEDARMQIEESSMKCDDITIDIVDHLLDNILREPSCMPPADYTSNKIQLIINKHRHCTKGTAAPVTPLTPNNRSCPTMSPPGATGLSDSPELISGSRSSVLQPAWRNGQQTRHSTMQLQTSMSPLYPDHHPTPNSTRSDPDSAAREHLLNQGPAISIPPSPSPTNTALGYGSTDSTAWNGQAGHRGYTQPGGSAPGPPSPLYLSPPPHPSAASPWAPQRSWSPQPLKHPHVTIETVCAYRKNKKREDKNIQSLIEEVKGHFQGRDQVSLTHRLRCWRHILCPDAFPRKGPPTDSIPRSSSSTTTPQ</sequence>
<dbReference type="SMART" id="SM00220">
    <property type="entry name" value="S_TKc"/>
    <property type="match status" value="1"/>
</dbReference>
<evidence type="ECO:0000259" key="2">
    <source>
        <dbReference type="PROSITE" id="PS50011"/>
    </source>
</evidence>
<dbReference type="VEuPathDB" id="FungiDB:GGTG_10627"/>
<organism evidence="3">
    <name type="scientific">Gaeumannomyces tritici (strain R3-111a-1)</name>
    <name type="common">Wheat and barley take-all root rot fungus</name>
    <name type="synonym">Gaeumannomyces graminis var. tritici</name>
    <dbReference type="NCBI Taxonomy" id="644352"/>
    <lineage>
        <taxon>Eukaryota</taxon>
        <taxon>Fungi</taxon>
        <taxon>Dikarya</taxon>
        <taxon>Ascomycota</taxon>
        <taxon>Pezizomycotina</taxon>
        <taxon>Sordariomycetes</taxon>
        <taxon>Sordariomycetidae</taxon>
        <taxon>Magnaporthales</taxon>
        <taxon>Magnaporthaceae</taxon>
        <taxon>Gaeumannomyces</taxon>
    </lineage>
</organism>
<dbReference type="EMBL" id="GL385400">
    <property type="protein sequence ID" value="EJT71368.1"/>
    <property type="molecule type" value="Genomic_DNA"/>
</dbReference>